<dbReference type="InterPro" id="IPR000488">
    <property type="entry name" value="Death_dom"/>
</dbReference>
<dbReference type="Gene3D" id="1.10.10.10">
    <property type="entry name" value="Winged helix-like DNA-binding domain superfamily/Winged helix DNA-binding domain"/>
    <property type="match status" value="1"/>
</dbReference>
<keyword evidence="3" id="KW-0677">Repeat</keyword>
<dbReference type="InParanoid" id="B3SCR6"/>
<dbReference type="KEGG" id="tad:TRIADDRAFT_62071"/>
<dbReference type="CDD" id="cd01670">
    <property type="entry name" value="Death"/>
    <property type="match status" value="1"/>
</dbReference>
<feature type="region of interest" description="Disordered" evidence="4">
    <location>
        <begin position="691"/>
        <end position="721"/>
    </location>
</feature>
<keyword evidence="7" id="KW-1185">Reference proteome</keyword>
<dbReference type="Gene3D" id="3.40.50.300">
    <property type="entry name" value="P-loop containing nucleotide triphosphate hydrolases"/>
    <property type="match status" value="2"/>
</dbReference>
<dbReference type="RefSeq" id="XP_002118035.1">
    <property type="nucleotide sequence ID" value="XM_002117999.1"/>
</dbReference>
<evidence type="ECO:0000256" key="3">
    <source>
        <dbReference type="ARBA" id="ARBA00022737"/>
    </source>
</evidence>
<dbReference type="HOGENOM" id="CLU_258222_0_0_1"/>
<organism evidence="6 7">
    <name type="scientific">Trichoplax adhaerens</name>
    <name type="common">Trichoplax reptans</name>
    <dbReference type="NCBI Taxonomy" id="10228"/>
    <lineage>
        <taxon>Eukaryota</taxon>
        <taxon>Metazoa</taxon>
        <taxon>Placozoa</taxon>
        <taxon>Uniplacotomia</taxon>
        <taxon>Trichoplacea</taxon>
        <taxon>Trichoplacidae</taxon>
        <taxon>Trichoplax</taxon>
    </lineage>
</organism>
<evidence type="ECO:0000256" key="4">
    <source>
        <dbReference type="SAM" id="MobiDB-lite"/>
    </source>
</evidence>
<evidence type="ECO:0000256" key="2">
    <source>
        <dbReference type="ARBA" id="ARBA00022703"/>
    </source>
</evidence>
<dbReference type="CTD" id="6759248"/>
<protein>
    <recommendedName>
        <fullName evidence="5">Death domain-containing protein</fullName>
    </recommendedName>
</protein>
<dbReference type="Pfam" id="PF00931">
    <property type="entry name" value="NB-ARC"/>
    <property type="match status" value="1"/>
</dbReference>
<dbReference type="Gene3D" id="1.10.8.430">
    <property type="entry name" value="Helical domain of apoptotic protease-activating factors"/>
    <property type="match status" value="1"/>
</dbReference>
<dbReference type="PROSITE" id="PS50017">
    <property type="entry name" value="DEATH_DOMAIN"/>
    <property type="match status" value="1"/>
</dbReference>
<evidence type="ECO:0000256" key="1">
    <source>
        <dbReference type="ARBA" id="ARBA00022574"/>
    </source>
</evidence>
<dbReference type="GO" id="GO:0007165">
    <property type="term" value="P:signal transduction"/>
    <property type="evidence" value="ECO:0007669"/>
    <property type="project" value="InterPro"/>
</dbReference>
<dbReference type="InterPro" id="IPR002182">
    <property type="entry name" value="NB-ARC"/>
</dbReference>
<gene>
    <name evidence="6" type="ORF">TRIADDRAFT_62071</name>
</gene>
<keyword evidence="1" id="KW-0853">WD repeat</keyword>
<name>B3SCR6_TRIAD</name>
<dbReference type="EMBL" id="DS985272">
    <property type="protein sequence ID" value="EDV19518.1"/>
    <property type="molecule type" value="Genomic_DNA"/>
</dbReference>
<dbReference type="PANTHER" id="PTHR22845:SF5">
    <property type="entry name" value="APOPTOTIC PROTEASE-ACTIVATING FACTOR 1"/>
    <property type="match status" value="1"/>
</dbReference>
<feature type="compositionally biased region" description="Polar residues" evidence="4">
    <location>
        <begin position="654"/>
        <end position="673"/>
    </location>
</feature>
<dbReference type="Pfam" id="PF16095">
    <property type="entry name" value="COR-A"/>
    <property type="match status" value="1"/>
</dbReference>
<proteinExistence type="predicted"/>
<dbReference type="InterPro" id="IPR027417">
    <property type="entry name" value="P-loop_NTPase"/>
</dbReference>
<dbReference type="InterPro" id="IPR042197">
    <property type="entry name" value="Apaf_helical"/>
</dbReference>
<evidence type="ECO:0000313" key="6">
    <source>
        <dbReference type="EMBL" id="EDV19518.1"/>
    </source>
</evidence>
<feature type="region of interest" description="Disordered" evidence="4">
    <location>
        <begin position="654"/>
        <end position="675"/>
    </location>
</feature>
<dbReference type="GO" id="GO:0043531">
    <property type="term" value="F:ADP binding"/>
    <property type="evidence" value="ECO:0007669"/>
    <property type="project" value="InterPro"/>
</dbReference>
<dbReference type="STRING" id="10228.B3SCR6"/>
<dbReference type="GeneID" id="6759248"/>
<dbReference type="InterPro" id="IPR011029">
    <property type="entry name" value="DEATH-like_dom_sf"/>
</dbReference>
<reference evidence="6 7" key="1">
    <citation type="journal article" date="2008" name="Nature">
        <title>The Trichoplax genome and the nature of placozoans.</title>
        <authorList>
            <person name="Srivastava M."/>
            <person name="Begovic E."/>
            <person name="Chapman J."/>
            <person name="Putnam N.H."/>
            <person name="Hellsten U."/>
            <person name="Kawashima T."/>
            <person name="Kuo A."/>
            <person name="Mitros T."/>
            <person name="Salamov A."/>
            <person name="Carpenter M.L."/>
            <person name="Signorovitch A.Y."/>
            <person name="Moreno M.A."/>
            <person name="Kamm K."/>
            <person name="Grimwood J."/>
            <person name="Schmutz J."/>
            <person name="Shapiro H."/>
            <person name="Grigoriev I.V."/>
            <person name="Buss L.W."/>
            <person name="Schierwater B."/>
            <person name="Dellaporta S.L."/>
            <person name="Rokhsar D.S."/>
        </authorList>
    </citation>
    <scope>NUCLEOTIDE SEQUENCE [LARGE SCALE GENOMIC DNA]</scope>
    <source>
        <strain evidence="6 7">Grell-BS-1999</strain>
    </source>
</reference>
<dbReference type="Gene3D" id="1.10.533.10">
    <property type="entry name" value="Death Domain, Fas"/>
    <property type="match status" value="1"/>
</dbReference>
<accession>B3SCR6</accession>
<dbReference type="GO" id="GO:0006915">
    <property type="term" value="P:apoptotic process"/>
    <property type="evidence" value="ECO:0007669"/>
    <property type="project" value="UniProtKB-KW"/>
</dbReference>
<dbReference type="Proteomes" id="UP000009022">
    <property type="component" value="Unassembled WGS sequence"/>
</dbReference>
<dbReference type="SUPFAM" id="SSF52540">
    <property type="entry name" value="P-loop containing nucleoside triphosphate hydrolases"/>
    <property type="match status" value="2"/>
</dbReference>
<dbReference type="PANTHER" id="PTHR22845">
    <property type="entry name" value="APOPTOTIC PROTEASE-ACTIVATING FACTOR 1"/>
    <property type="match status" value="1"/>
</dbReference>
<evidence type="ECO:0000259" key="5">
    <source>
        <dbReference type="PROSITE" id="PS50017"/>
    </source>
</evidence>
<keyword evidence="2" id="KW-0053">Apoptosis</keyword>
<dbReference type="Gene3D" id="1.25.40.370">
    <property type="match status" value="1"/>
</dbReference>
<sequence length="1343" mass="154027">MDQRDIQKIIAENNGSVDDQCAQMLSMYASRKGRSYTKSALVEALFKSGLRSVAEDHRMCKVISTYKNSKRKSNAVKEDEIPLRELPPTSISDYIIRKDIVNKICDKLKNIDESPGHALIHGMAGSGKTIAVCQSVRQAVSNGCFKSNGCYWMKIGNISNDELSQKLKVLGVSLGTVWNKNIKSIREVCEYLDNYLRENSKIANTLFIFDDVSKKDHYKYFLSFAKKSIVTSRLTYDGIQLNFDCFNMPERLTPEESVELLALHHVAHSEVLRANPIIKNVFESCAYLPLAISEIGGLNLSTNEEWNTAKNSITGVNTNLYGVLQSSIESLSESDRELFKLLAVFKRASIPIESISSVWSCDDKDANRILKEMQNRSLLTYVEGSKYWVLHGLMLDHLRLQVSNQDYDEKLSKKLIDGYRSRCRGRWYTFPDDDYFYQNSVCHAILGKCDKDLQSIMTDFNWMSRKIESDNEISGLINDITNYMNYCKKNHQDWKKFDKVLAFLQDRGKRLKLHNVNLVEQILTSDITDEWMKQRALELATETNNDKEYLKAYYEALKEGSRNKDFIKIVIGGPENVGKTSIINAFLNDGSIEPSSETEIANDIQQLIKLTTFDVLDRRKVDYRIALKEKVYSYMINNADKQNIKPLSTRMEQNCEGDTSSASKNFTTNVNSEGEQHVENDIITSNKIPTPAITDSAMKSSGRDYSDLSTSNELPTSATADTEMKSLERDYGEGAISANSTPALNHESNVVYDPLQALTKTSLEDKMKTDVDSQYGKFVDFGGQAVYYVTHRPFLSGKSLYILVFNITRTFDDNIIDRDGNEITMTYRQAMQEWLTSMIGSYNDAGKVKVTIDEKEEEFHLPVIILIASHGDLIKDEKKRLKKFDDFSHSLAKAMPPFAKNLCSSRIIFHCKPTDHTPASIDQRRKTSEVLHDYIQKFATALLSLEKIPVKWYIMTSLLHIGNPRNNKTAAVETQNNEIISKIGDIMTFEEIKQLSQNYNLYEDDEKFRYMLRFLHDIGDIVFCEEEGLDGIIVTNLDWLLDILRSIIKLGNPSKSSIEPASISKNEEVNLLIRNASKTGKLSEKCINFVIKKFNLDKKKTEYILRLMEHYSIICKIENVNKDHNSSDDLNRLYFVPYLLRSSAKVKRENYWKSDWLYIGYDSTEIPYIPDGIFYCHLSACLKVWNNPKVEAHDRCAIFYMEDCRCRIVVEKKDSFIGMQLCYGPSSKKLSRVGKKRITKSIRRHKPHFIIRDKLKKVIAEKMPKFDSTKCQFYFKCGGRDCKEMIDVANKLCKKKTAKIKCSECMTKVPKESVNQWQIFEEELADFPCTFNNYGSVREIFSM</sequence>
<dbReference type="SUPFAM" id="SSF47986">
    <property type="entry name" value="DEATH domain"/>
    <property type="match status" value="1"/>
</dbReference>
<dbReference type="eggNOG" id="KOG4658">
    <property type="taxonomic scope" value="Eukaryota"/>
</dbReference>
<feature type="compositionally biased region" description="Polar residues" evidence="4">
    <location>
        <begin position="707"/>
        <end position="720"/>
    </location>
</feature>
<dbReference type="Pfam" id="PF17908">
    <property type="entry name" value="APAF1_C"/>
    <property type="match status" value="1"/>
</dbReference>
<dbReference type="InterPro" id="IPR032171">
    <property type="entry name" value="COR-A"/>
</dbReference>
<dbReference type="InterPro" id="IPR036388">
    <property type="entry name" value="WH-like_DNA-bd_sf"/>
</dbReference>
<dbReference type="OrthoDB" id="1357022at2759"/>
<dbReference type="InterPro" id="IPR041452">
    <property type="entry name" value="APAF1_C"/>
</dbReference>
<evidence type="ECO:0000313" key="7">
    <source>
        <dbReference type="Proteomes" id="UP000009022"/>
    </source>
</evidence>
<feature type="domain" description="Death" evidence="5">
    <location>
        <begin position="1"/>
        <end position="55"/>
    </location>
</feature>
<dbReference type="GO" id="GO:0005829">
    <property type="term" value="C:cytosol"/>
    <property type="evidence" value="ECO:0007669"/>
    <property type="project" value="UniProtKB-ARBA"/>
</dbReference>
<dbReference type="PhylomeDB" id="B3SCR6"/>